<dbReference type="Proteomes" id="UP000282311">
    <property type="component" value="Unassembled WGS sequence"/>
</dbReference>
<dbReference type="RefSeq" id="WP_120751614.1">
    <property type="nucleotide sequence ID" value="NZ_RBAH01000040.1"/>
</dbReference>
<evidence type="ECO:0000256" key="2">
    <source>
        <dbReference type="ARBA" id="ARBA00023125"/>
    </source>
</evidence>
<dbReference type="InterPro" id="IPR020449">
    <property type="entry name" value="Tscrpt_reg_AraC-type_HTH"/>
</dbReference>
<comment type="caution">
    <text evidence="5">The sequence shown here is derived from an EMBL/GenBank/DDBJ whole genome shotgun (WGS) entry which is preliminary data.</text>
</comment>
<dbReference type="PRINTS" id="PR00032">
    <property type="entry name" value="HTHARAC"/>
</dbReference>
<keyword evidence="6" id="KW-1185">Reference proteome</keyword>
<evidence type="ECO:0000256" key="3">
    <source>
        <dbReference type="ARBA" id="ARBA00023163"/>
    </source>
</evidence>
<dbReference type="GO" id="GO:0043565">
    <property type="term" value="F:sequence-specific DNA binding"/>
    <property type="evidence" value="ECO:0007669"/>
    <property type="project" value="InterPro"/>
</dbReference>
<dbReference type="InterPro" id="IPR037923">
    <property type="entry name" value="HTH-like"/>
</dbReference>
<keyword evidence="1" id="KW-0805">Transcription regulation</keyword>
<dbReference type="PANTHER" id="PTHR43280:SF28">
    <property type="entry name" value="HTH-TYPE TRANSCRIPTIONAL ACTIVATOR RHAS"/>
    <property type="match status" value="1"/>
</dbReference>
<feature type="domain" description="HTH araC/xylS-type" evidence="4">
    <location>
        <begin position="181"/>
        <end position="279"/>
    </location>
</feature>
<dbReference type="SUPFAM" id="SSF46689">
    <property type="entry name" value="Homeodomain-like"/>
    <property type="match status" value="2"/>
</dbReference>
<dbReference type="InterPro" id="IPR014710">
    <property type="entry name" value="RmlC-like_jellyroll"/>
</dbReference>
<dbReference type="PROSITE" id="PS01124">
    <property type="entry name" value="HTH_ARAC_FAMILY_2"/>
    <property type="match status" value="1"/>
</dbReference>
<organism evidence="5 6">
    <name type="scientific">Paenibacillus ginsengarvi</name>
    <dbReference type="NCBI Taxonomy" id="400777"/>
    <lineage>
        <taxon>Bacteria</taxon>
        <taxon>Bacillati</taxon>
        <taxon>Bacillota</taxon>
        <taxon>Bacilli</taxon>
        <taxon>Bacillales</taxon>
        <taxon>Paenibacillaceae</taxon>
        <taxon>Paenibacillus</taxon>
    </lineage>
</organism>
<proteinExistence type="predicted"/>
<dbReference type="InterPro" id="IPR009057">
    <property type="entry name" value="Homeodomain-like_sf"/>
</dbReference>
<evidence type="ECO:0000259" key="4">
    <source>
        <dbReference type="PROSITE" id="PS01124"/>
    </source>
</evidence>
<sequence>MDNAFFSRFHPRVIGVLRRDREFWLSQSKDGRTASYESTSLRNFMFVTCGAGTVTVNGALHPLSVGSVFYFPYRSKCQVAYTSEQPMQFYSVHYDYKLIEWDGSSVTCLDPQENSLPLPIVTQVSEIESFAVQMKRLYDLWQQKDADYEWQARLLFLGIVDEVRKLYAQKNEGDLVRRAIVKTMDYIKHHYAEPLEREELAEVAALSMSYFSVMFKKVAGCTPTQYITKIRLDKARQLLQTSSLTVSEVAREVGFQDPLYFARVFASHTGMPPREYRKA</sequence>
<protein>
    <submittedName>
        <fullName evidence="5">Helix-turn-helix domain-containing protein</fullName>
    </submittedName>
</protein>
<evidence type="ECO:0000313" key="5">
    <source>
        <dbReference type="EMBL" id="RKN64891.1"/>
    </source>
</evidence>
<accession>A0A3B0AX75</accession>
<dbReference type="AlphaFoldDB" id="A0A3B0AX75"/>
<dbReference type="EMBL" id="RBAH01000040">
    <property type="protein sequence ID" value="RKN64891.1"/>
    <property type="molecule type" value="Genomic_DNA"/>
</dbReference>
<evidence type="ECO:0000313" key="6">
    <source>
        <dbReference type="Proteomes" id="UP000282311"/>
    </source>
</evidence>
<dbReference type="Pfam" id="PF02311">
    <property type="entry name" value="AraC_binding"/>
    <property type="match status" value="1"/>
</dbReference>
<dbReference type="OrthoDB" id="192171at2"/>
<dbReference type="InterPro" id="IPR018060">
    <property type="entry name" value="HTH_AraC"/>
</dbReference>
<dbReference type="Pfam" id="PF12833">
    <property type="entry name" value="HTH_18"/>
    <property type="match status" value="1"/>
</dbReference>
<keyword evidence="3" id="KW-0804">Transcription</keyword>
<dbReference type="GO" id="GO:0003700">
    <property type="term" value="F:DNA-binding transcription factor activity"/>
    <property type="evidence" value="ECO:0007669"/>
    <property type="project" value="InterPro"/>
</dbReference>
<dbReference type="Gene3D" id="2.60.120.10">
    <property type="entry name" value="Jelly Rolls"/>
    <property type="match status" value="1"/>
</dbReference>
<gene>
    <name evidence="5" type="ORF">D7M11_33415</name>
</gene>
<dbReference type="SMART" id="SM00342">
    <property type="entry name" value="HTH_ARAC"/>
    <property type="match status" value="1"/>
</dbReference>
<dbReference type="InterPro" id="IPR003313">
    <property type="entry name" value="AraC-bd"/>
</dbReference>
<evidence type="ECO:0000256" key="1">
    <source>
        <dbReference type="ARBA" id="ARBA00023015"/>
    </source>
</evidence>
<dbReference type="PROSITE" id="PS00041">
    <property type="entry name" value="HTH_ARAC_FAMILY_1"/>
    <property type="match status" value="1"/>
</dbReference>
<keyword evidence="2" id="KW-0238">DNA-binding</keyword>
<name>A0A3B0AX75_9BACL</name>
<dbReference type="PANTHER" id="PTHR43280">
    <property type="entry name" value="ARAC-FAMILY TRANSCRIPTIONAL REGULATOR"/>
    <property type="match status" value="1"/>
</dbReference>
<reference evidence="5 6" key="1">
    <citation type="journal article" date="2007" name="Int. J. Syst. Evol. Microbiol.">
        <title>Paenibacillus ginsengarvi sp. nov., isolated from soil from ginseng cultivation.</title>
        <authorList>
            <person name="Yoon M.H."/>
            <person name="Ten L.N."/>
            <person name="Im W.T."/>
        </authorList>
    </citation>
    <scope>NUCLEOTIDE SEQUENCE [LARGE SCALE GENOMIC DNA]</scope>
    <source>
        <strain evidence="5 6">KCTC 13059</strain>
    </source>
</reference>
<dbReference type="Gene3D" id="1.10.10.60">
    <property type="entry name" value="Homeodomain-like"/>
    <property type="match status" value="2"/>
</dbReference>
<dbReference type="SUPFAM" id="SSF51215">
    <property type="entry name" value="Regulatory protein AraC"/>
    <property type="match status" value="1"/>
</dbReference>
<dbReference type="InterPro" id="IPR018062">
    <property type="entry name" value="HTH_AraC-typ_CS"/>
</dbReference>